<evidence type="ECO:0000256" key="8">
    <source>
        <dbReference type="SAM" id="MobiDB-lite"/>
    </source>
</evidence>
<evidence type="ECO:0000256" key="7">
    <source>
        <dbReference type="PROSITE-ProRule" id="PRU00401"/>
    </source>
</evidence>
<feature type="non-terminal residue" evidence="10">
    <location>
        <position position="1"/>
    </location>
</feature>
<dbReference type="Gene3D" id="6.10.150.10">
    <property type="match status" value="1"/>
</dbReference>
<evidence type="ECO:0000256" key="1">
    <source>
        <dbReference type="ARBA" id="ARBA00004123"/>
    </source>
</evidence>
<dbReference type="InterPro" id="IPR004018">
    <property type="entry name" value="RPEL_repeat"/>
</dbReference>
<feature type="compositionally biased region" description="Low complexity" evidence="8">
    <location>
        <begin position="256"/>
        <end position="279"/>
    </location>
</feature>
<dbReference type="PANTHER" id="PTHR22793">
    <property type="entry name" value="MYOCARDIN-RELATED TRANSCRIPTION FACTOR-RELATED"/>
    <property type="match status" value="1"/>
</dbReference>
<keyword evidence="6" id="KW-0539">Nucleus</keyword>
<organism evidence="10 11">
    <name type="scientific">Characodon lateralis</name>
    <dbReference type="NCBI Taxonomy" id="208331"/>
    <lineage>
        <taxon>Eukaryota</taxon>
        <taxon>Metazoa</taxon>
        <taxon>Chordata</taxon>
        <taxon>Craniata</taxon>
        <taxon>Vertebrata</taxon>
        <taxon>Euteleostomi</taxon>
        <taxon>Actinopterygii</taxon>
        <taxon>Neopterygii</taxon>
        <taxon>Teleostei</taxon>
        <taxon>Neoteleostei</taxon>
        <taxon>Acanthomorphata</taxon>
        <taxon>Ovalentaria</taxon>
        <taxon>Atherinomorphae</taxon>
        <taxon>Cyprinodontiformes</taxon>
        <taxon>Goodeidae</taxon>
        <taxon>Characodon</taxon>
    </lineage>
</organism>
<feature type="compositionally biased region" description="Polar residues" evidence="8">
    <location>
        <begin position="363"/>
        <end position="376"/>
    </location>
</feature>
<dbReference type="SMART" id="SM00513">
    <property type="entry name" value="SAP"/>
    <property type="match status" value="1"/>
</dbReference>
<name>A0ABU7EUV7_9TELE</name>
<dbReference type="InterPro" id="IPR043451">
    <property type="entry name" value="Myocardin-like"/>
</dbReference>
<dbReference type="Pfam" id="PF02037">
    <property type="entry name" value="SAP"/>
    <property type="match status" value="1"/>
</dbReference>
<dbReference type="PROSITE" id="PS51073">
    <property type="entry name" value="RPEL"/>
    <property type="match status" value="1"/>
</dbReference>
<evidence type="ECO:0000313" key="11">
    <source>
        <dbReference type="Proteomes" id="UP001352852"/>
    </source>
</evidence>
<evidence type="ECO:0000256" key="3">
    <source>
        <dbReference type="ARBA" id="ARBA00023015"/>
    </source>
</evidence>
<dbReference type="EMBL" id="JAHUTJ010065988">
    <property type="protein sequence ID" value="MED6289875.1"/>
    <property type="molecule type" value="Genomic_DNA"/>
</dbReference>
<feature type="compositionally biased region" description="Polar residues" evidence="8">
    <location>
        <begin position="338"/>
        <end position="353"/>
    </location>
</feature>
<dbReference type="SMART" id="SM00707">
    <property type="entry name" value="RPEL"/>
    <property type="match status" value="1"/>
</dbReference>
<evidence type="ECO:0000256" key="6">
    <source>
        <dbReference type="ARBA" id="ARBA00023242"/>
    </source>
</evidence>
<feature type="repeat" description="RPEL" evidence="7">
    <location>
        <begin position="47"/>
        <end position="72"/>
    </location>
</feature>
<keyword evidence="5" id="KW-0804">Transcription</keyword>
<dbReference type="Proteomes" id="UP001352852">
    <property type="component" value="Unassembled WGS sequence"/>
</dbReference>
<reference evidence="10 11" key="1">
    <citation type="submission" date="2021-06" db="EMBL/GenBank/DDBJ databases">
        <authorList>
            <person name="Palmer J.M."/>
        </authorList>
    </citation>
    <scope>NUCLEOTIDE SEQUENCE [LARGE SCALE GENOMIC DNA]</scope>
    <source>
        <strain evidence="10 11">CL_MEX2019</strain>
        <tissue evidence="10">Muscle</tissue>
    </source>
</reference>
<dbReference type="InterPro" id="IPR036361">
    <property type="entry name" value="SAP_dom_sf"/>
</dbReference>
<keyword evidence="2" id="KW-0677">Repeat</keyword>
<dbReference type="PROSITE" id="PS50800">
    <property type="entry name" value="SAP"/>
    <property type="match status" value="1"/>
</dbReference>
<feature type="region of interest" description="Disordered" evidence="8">
    <location>
        <begin position="635"/>
        <end position="658"/>
    </location>
</feature>
<dbReference type="InterPro" id="IPR003034">
    <property type="entry name" value="SAP_dom"/>
</dbReference>
<keyword evidence="3" id="KW-0805">Transcription regulation</keyword>
<feature type="compositionally biased region" description="Polar residues" evidence="8">
    <location>
        <begin position="635"/>
        <end position="651"/>
    </location>
</feature>
<evidence type="ECO:0000256" key="5">
    <source>
        <dbReference type="ARBA" id="ARBA00023163"/>
    </source>
</evidence>
<dbReference type="Gene3D" id="1.10.720.30">
    <property type="entry name" value="SAP domain"/>
    <property type="match status" value="1"/>
</dbReference>
<dbReference type="PANTHER" id="PTHR22793:SF6">
    <property type="entry name" value="MYOCARDIN-RELATED TRANSCRIPTION FACTOR A"/>
    <property type="match status" value="1"/>
</dbReference>
<gene>
    <name evidence="10" type="ORF">CHARACLAT_007442</name>
</gene>
<protein>
    <recommendedName>
        <fullName evidence="9">SAP domain-containing protein</fullName>
    </recommendedName>
</protein>
<sequence length="1024" mass="113955">TEHCHKRKNRSGSECPEAIRMHILDVKSAKPLLQAKHLQQKKVRLANDLNNKIAHRPGPMELIHKNILPIDSCFKQVIVERRLQKPSGGNSSCDEDSNDSLSPRQSESREHPVGIEPVCCSAEKLTRSNLTSPSKAISSALCFHLSSTSLNSSVQKSCGNSQTRCPRNLIADSLTQKHKKTKDNKPKVKMLKYHQYIPPDKKGDTEPLPNLDSSYARILQQQQLFLQLQILSQQQQHNYHAPMSAPPKDQDPPSSPSSNLMSTSSPPEPSSTPLTIPPLQHFQICPSSAPLGGTKVLSLDPYLDEMKVAELKRELKLRRLPVSGTRKDLIERLRTYQKLSQGRDTVSSPTAGGTTELERAGASSKTDGSFSETSSQELLRCDGTIKPFNQPSMPNGANPEEVNSEPLGELMSSPCTNLSLQPFIRAPFSASIKQEPRCSSPAPCHFSLNSASLQKHSLVSSAAPSTTAAAPPVTIDKDKMLQEKDKKIAELTRMLWQNQRLVEELKMQLENGNRDAPEAQILRIVKEEPPDKLNEDFSLLDPKISVLSHEKEVTEVTIKEEPMEIEIGSKILEQSPDTLLQSSTPTQQAQIHLQLEPEQRSLQKQVCLQDSARQLAQQQAINRLLLFQQRNTQKQQHTVQSHNQAQETQQKPCPERKKISQKLHQQILLLQSEQPKLQQTQPKKQVLLKKQEHVEKQQLKKCHQQTSKLQPIQMKTRKHLPQQDLLKSDSCPALASDRKRKHILTPLTSRITGDQESYSEGKALKHILLQTQNEAHSEQSAEQTLQEAAHRLAEPPSLQSLPTWKNSSSPFKPTEIFPGLDVLLSPLSPDSVKTAASPFHDKPSENGDFMDIILQAAETPNTLKVAQHFSVFSPSPSPLHLLLSPPNSPTGGTLQPLQPDPWTPPKTTNYKQHCSLSGIGRLEDFLESTTGKPLLGVEPGGPLTLIDDLHSQMLCTASILDIPRAPMDTLDTARDRGRRLDSKDWLGFAIGGESAWETLVPQTPPSVFSADFLDSSNLYMDWDS</sequence>
<evidence type="ECO:0000259" key="9">
    <source>
        <dbReference type="PROSITE" id="PS50800"/>
    </source>
</evidence>
<evidence type="ECO:0000256" key="4">
    <source>
        <dbReference type="ARBA" id="ARBA00023054"/>
    </source>
</evidence>
<keyword evidence="4" id="KW-0175">Coiled coil</keyword>
<feature type="region of interest" description="Disordered" evidence="8">
    <location>
        <begin position="236"/>
        <end position="279"/>
    </location>
</feature>
<dbReference type="Pfam" id="PF02755">
    <property type="entry name" value="RPEL"/>
    <property type="match status" value="1"/>
</dbReference>
<dbReference type="SUPFAM" id="SSF68906">
    <property type="entry name" value="SAP domain"/>
    <property type="match status" value="1"/>
</dbReference>
<proteinExistence type="predicted"/>
<comment type="subcellular location">
    <subcellularLocation>
        <location evidence="1">Nucleus</location>
    </subcellularLocation>
</comment>
<evidence type="ECO:0000313" key="10">
    <source>
        <dbReference type="EMBL" id="MED6289875.1"/>
    </source>
</evidence>
<keyword evidence="11" id="KW-1185">Reference proteome</keyword>
<feature type="region of interest" description="Disordered" evidence="8">
    <location>
        <begin position="338"/>
        <end position="376"/>
    </location>
</feature>
<evidence type="ECO:0000256" key="2">
    <source>
        <dbReference type="ARBA" id="ARBA00022737"/>
    </source>
</evidence>
<comment type="caution">
    <text evidence="10">The sequence shown here is derived from an EMBL/GenBank/DDBJ whole genome shotgun (WGS) entry which is preliminary data.</text>
</comment>
<feature type="region of interest" description="Disordered" evidence="8">
    <location>
        <begin position="85"/>
        <end position="113"/>
    </location>
</feature>
<accession>A0ABU7EUV7</accession>
<feature type="domain" description="SAP" evidence="9">
    <location>
        <begin position="303"/>
        <end position="337"/>
    </location>
</feature>